<proteinExistence type="predicted"/>
<name>A0A167NTH6_9HYPO</name>
<evidence type="ECO:0000256" key="1">
    <source>
        <dbReference type="SAM" id="MobiDB-lite"/>
    </source>
</evidence>
<dbReference type="AlphaFoldDB" id="A0A167NTH6"/>
<feature type="compositionally biased region" description="Basic and acidic residues" evidence="1">
    <location>
        <begin position="256"/>
        <end position="280"/>
    </location>
</feature>
<organism evidence="2 3">
    <name type="scientific">Niveomyces insectorum RCEF 264</name>
    <dbReference type="NCBI Taxonomy" id="1081102"/>
    <lineage>
        <taxon>Eukaryota</taxon>
        <taxon>Fungi</taxon>
        <taxon>Dikarya</taxon>
        <taxon>Ascomycota</taxon>
        <taxon>Pezizomycotina</taxon>
        <taxon>Sordariomycetes</taxon>
        <taxon>Hypocreomycetidae</taxon>
        <taxon>Hypocreales</taxon>
        <taxon>Cordycipitaceae</taxon>
        <taxon>Niveomyces</taxon>
    </lineage>
</organism>
<comment type="caution">
    <text evidence="2">The sequence shown here is derived from an EMBL/GenBank/DDBJ whole genome shotgun (WGS) entry which is preliminary data.</text>
</comment>
<keyword evidence="3" id="KW-1185">Reference proteome</keyword>
<accession>A0A167NTH6</accession>
<gene>
    <name evidence="2" type="ORF">SPI_08106</name>
</gene>
<evidence type="ECO:0000313" key="3">
    <source>
        <dbReference type="Proteomes" id="UP000076874"/>
    </source>
</evidence>
<feature type="compositionally biased region" description="Basic and acidic residues" evidence="1">
    <location>
        <begin position="345"/>
        <end position="362"/>
    </location>
</feature>
<feature type="compositionally biased region" description="Low complexity" evidence="1">
    <location>
        <begin position="243"/>
        <end position="253"/>
    </location>
</feature>
<protein>
    <submittedName>
        <fullName evidence="2">Uncharacterized protein</fullName>
    </submittedName>
</protein>
<feature type="compositionally biased region" description="Basic and acidic residues" evidence="1">
    <location>
        <begin position="30"/>
        <end position="47"/>
    </location>
</feature>
<feature type="compositionally biased region" description="Low complexity" evidence="1">
    <location>
        <begin position="63"/>
        <end position="79"/>
    </location>
</feature>
<sequence>MGHVQNWAEVQFQGLAVVEETLRLARRRREQREARREVRRAGEREGAEGVVDGAARGEDDDGSSSGSDSGSYTGSSRSGSRSRSRSRSRSPSGRLSRSHSGPRHPVAENVGEASPGPERACSAHGDANDKGKGAATAEGDDATACPPDNETVQANETTKTETVEDGPAQAAGPLGKGEATSEAAGEVVILAEAAKKRDKGKGKVPPVAGEDAPADKTSAPEGSSAVGGPAIAATEARNELAQTEAAAETGVEAEAGEAKEVPGKEEQVNREPVKESRNGEKATLVDAKEENAVEERTNDKATTVGQAEGADTKGMPSKGTETDEETAAVTGDGGGQAETNAEEGGAARDTPEARNDDGPTGQ</sequence>
<dbReference type="Proteomes" id="UP000076874">
    <property type="component" value="Unassembled WGS sequence"/>
</dbReference>
<evidence type="ECO:0000313" key="2">
    <source>
        <dbReference type="EMBL" id="OAA55899.1"/>
    </source>
</evidence>
<reference evidence="2 3" key="1">
    <citation type="journal article" date="2016" name="Genome Biol. Evol.">
        <title>Divergent and convergent evolution of fungal pathogenicity.</title>
        <authorList>
            <person name="Shang Y."/>
            <person name="Xiao G."/>
            <person name="Zheng P."/>
            <person name="Cen K."/>
            <person name="Zhan S."/>
            <person name="Wang C."/>
        </authorList>
    </citation>
    <scope>NUCLEOTIDE SEQUENCE [LARGE SCALE GENOMIC DNA]</scope>
    <source>
        <strain evidence="2 3">RCEF 264</strain>
    </source>
</reference>
<feature type="region of interest" description="Disordered" evidence="1">
    <location>
        <begin position="27"/>
        <end position="362"/>
    </location>
</feature>
<dbReference type="EMBL" id="AZHD01000018">
    <property type="protein sequence ID" value="OAA55899.1"/>
    <property type="molecule type" value="Genomic_DNA"/>
</dbReference>
<feature type="compositionally biased region" description="Basic and acidic residues" evidence="1">
    <location>
        <begin position="286"/>
        <end position="299"/>
    </location>
</feature>